<evidence type="ECO:0000313" key="2">
    <source>
        <dbReference type="Proteomes" id="UP000092124"/>
    </source>
</evidence>
<organism evidence="1 2">
    <name type="scientific">Neotoma lepida</name>
    <name type="common">Desert woodrat</name>
    <dbReference type="NCBI Taxonomy" id="56216"/>
    <lineage>
        <taxon>Eukaryota</taxon>
        <taxon>Metazoa</taxon>
        <taxon>Chordata</taxon>
        <taxon>Craniata</taxon>
        <taxon>Vertebrata</taxon>
        <taxon>Euteleostomi</taxon>
        <taxon>Mammalia</taxon>
        <taxon>Eutheria</taxon>
        <taxon>Euarchontoglires</taxon>
        <taxon>Glires</taxon>
        <taxon>Rodentia</taxon>
        <taxon>Myomorpha</taxon>
        <taxon>Muroidea</taxon>
        <taxon>Cricetidae</taxon>
        <taxon>Neotominae</taxon>
        <taxon>Neotoma</taxon>
    </lineage>
</organism>
<dbReference type="Proteomes" id="UP000092124">
    <property type="component" value="Unassembled WGS sequence"/>
</dbReference>
<dbReference type="EMBL" id="LZPO01074928">
    <property type="protein sequence ID" value="OBS69133.1"/>
    <property type="molecule type" value="Genomic_DNA"/>
</dbReference>
<reference evidence="1 2" key="1">
    <citation type="submission" date="2016-06" db="EMBL/GenBank/DDBJ databases">
        <title>The Draft Genome Sequence and Annotation of the Desert Woodrat Neotoma lepida.</title>
        <authorList>
            <person name="Campbell M."/>
            <person name="Oakeson K.F."/>
            <person name="Yandell M."/>
            <person name="Halpert J.R."/>
            <person name="Dearing D."/>
        </authorList>
    </citation>
    <scope>NUCLEOTIDE SEQUENCE [LARGE SCALE GENOMIC DNA]</scope>
    <source>
        <strain evidence="1">417</strain>
        <tissue evidence="1">Liver</tissue>
    </source>
</reference>
<keyword evidence="2" id="KW-1185">Reference proteome</keyword>
<comment type="caution">
    <text evidence="1">The sequence shown here is derived from an EMBL/GenBank/DDBJ whole genome shotgun (WGS) entry which is preliminary data.</text>
</comment>
<protein>
    <submittedName>
        <fullName evidence="1">Uncharacterized protein</fullName>
    </submittedName>
</protein>
<proteinExistence type="predicted"/>
<accession>A0A1A6GS38</accession>
<gene>
    <name evidence="1" type="ORF">A6R68_02332</name>
</gene>
<name>A0A1A6GS38_NEOLE</name>
<evidence type="ECO:0000313" key="1">
    <source>
        <dbReference type="EMBL" id="OBS69133.1"/>
    </source>
</evidence>
<dbReference type="AlphaFoldDB" id="A0A1A6GS38"/>
<sequence length="56" mass="6430">MELCRVWCTMKNPLHSTKRLTCKVLVSMAYGGLQDPFQSKHKSQTMLSLLLSFLMP</sequence>